<evidence type="ECO:0000313" key="2">
    <source>
        <dbReference type="Proteomes" id="UP000199542"/>
    </source>
</evidence>
<dbReference type="Proteomes" id="UP000199542">
    <property type="component" value="Unassembled WGS sequence"/>
</dbReference>
<organism evidence="1 2">
    <name type="scientific">Rhizobium mongolense subsp. loessense</name>
    <dbReference type="NCBI Taxonomy" id="158890"/>
    <lineage>
        <taxon>Bacteria</taxon>
        <taxon>Pseudomonadati</taxon>
        <taxon>Pseudomonadota</taxon>
        <taxon>Alphaproteobacteria</taxon>
        <taxon>Hyphomicrobiales</taxon>
        <taxon>Rhizobiaceae</taxon>
        <taxon>Rhizobium/Agrobacterium group</taxon>
        <taxon>Rhizobium</taxon>
    </lineage>
</organism>
<gene>
    <name evidence="1" type="ORF">SAMN02927900_03966</name>
</gene>
<evidence type="ECO:0000313" key="1">
    <source>
        <dbReference type="EMBL" id="SCW70460.1"/>
    </source>
</evidence>
<dbReference type="EMBL" id="FMTM01000006">
    <property type="protein sequence ID" value="SCW70460.1"/>
    <property type="molecule type" value="Genomic_DNA"/>
</dbReference>
<name>A0A1G4SMR4_9HYPH</name>
<reference evidence="1 2" key="1">
    <citation type="submission" date="2016-10" db="EMBL/GenBank/DDBJ databases">
        <authorList>
            <person name="de Groot N.N."/>
        </authorList>
    </citation>
    <scope>NUCLEOTIDE SEQUENCE [LARGE SCALE GENOMIC DNA]</scope>
    <source>
        <strain evidence="1 2">CGMCC 1.3401</strain>
    </source>
</reference>
<dbReference type="AlphaFoldDB" id="A0A1G4SMR4"/>
<sequence length="78" mass="8766">MRRHMSSVDAKEANFTNPVLDFTCLQLGTVTPVDQVRIDHTRPNRRPSQGTGYTAASLSSVWPISNNLDDDIFLETYP</sequence>
<accession>A0A1G4SMR4</accession>
<protein>
    <submittedName>
        <fullName evidence="1">Uncharacterized protein</fullName>
    </submittedName>
</protein>
<proteinExistence type="predicted"/>